<feature type="coiled-coil region" evidence="1">
    <location>
        <begin position="5"/>
        <end position="32"/>
    </location>
</feature>
<protein>
    <submittedName>
        <fullName evidence="3">Uncharacterized protein</fullName>
    </submittedName>
</protein>
<dbReference type="AlphaFoldDB" id="A0A8H4F247"/>
<evidence type="ECO:0000256" key="2">
    <source>
        <dbReference type="SAM" id="MobiDB-lite"/>
    </source>
</evidence>
<feature type="compositionally biased region" description="Polar residues" evidence="2">
    <location>
        <begin position="160"/>
        <end position="170"/>
    </location>
</feature>
<organism evidence="3 4">
    <name type="scientific">Mucor circinelloides f. lusitanicus</name>
    <name type="common">Mucor racemosus var. lusitanicus</name>
    <dbReference type="NCBI Taxonomy" id="29924"/>
    <lineage>
        <taxon>Eukaryota</taxon>
        <taxon>Fungi</taxon>
        <taxon>Fungi incertae sedis</taxon>
        <taxon>Mucoromycota</taxon>
        <taxon>Mucoromycotina</taxon>
        <taxon>Mucoromycetes</taxon>
        <taxon>Mucorales</taxon>
        <taxon>Mucorineae</taxon>
        <taxon>Mucoraceae</taxon>
        <taxon>Mucor</taxon>
    </lineage>
</organism>
<evidence type="ECO:0000313" key="4">
    <source>
        <dbReference type="Proteomes" id="UP000469890"/>
    </source>
</evidence>
<accession>A0A8H4F247</accession>
<dbReference type="Proteomes" id="UP000469890">
    <property type="component" value="Unassembled WGS sequence"/>
</dbReference>
<comment type="caution">
    <text evidence="3">The sequence shown here is derived from an EMBL/GenBank/DDBJ whole genome shotgun (WGS) entry which is preliminary data.</text>
</comment>
<reference evidence="3 4" key="1">
    <citation type="submission" date="2019-09" db="EMBL/GenBank/DDBJ databases">
        <authorList>
            <consortium name="DOE Joint Genome Institute"/>
            <person name="Mondo S.J."/>
            <person name="Navarro-Mendoza M.I."/>
            <person name="Perez-Arques C."/>
            <person name="Panchal S."/>
            <person name="Nicolas F.E."/>
            <person name="Ganguly P."/>
            <person name="Pangilinan J."/>
            <person name="Grigoriev I."/>
            <person name="Heitman J."/>
            <person name="Sanya K."/>
            <person name="Garre V."/>
        </authorList>
    </citation>
    <scope>NUCLEOTIDE SEQUENCE [LARGE SCALE GENOMIC DNA]</scope>
    <source>
        <strain evidence="3 4">MU402</strain>
    </source>
</reference>
<evidence type="ECO:0000313" key="3">
    <source>
        <dbReference type="EMBL" id="KAF1802070.1"/>
    </source>
</evidence>
<gene>
    <name evidence="3" type="ORF">FB192DRAFT_1325778</name>
</gene>
<dbReference type="EMBL" id="JAAECE010000004">
    <property type="protein sequence ID" value="KAF1802070.1"/>
    <property type="molecule type" value="Genomic_DNA"/>
</dbReference>
<proteinExistence type="predicted"/>
<sequence>MDDTLSKYDESLQALEKQRESLELVMKRMGAEWEESGPGIGWLGDIMSNASASDQQDDLANQGLPLFHMMQANVGPSHDYLQTLLNVNDELLAQSLASSASMEGDTDPDAANTHSNTREYTITISPPPLSSSNINALAVQQQQQQLISPPLTGQDHQAAESMQSLLYSQHQQADALKSVLPASAQPSQLITPPITPPEE</sequence>
<keyword evidence="1" id="KW-0175">Coiled coil</keyword>
<feature type="region of interest" description="Disordered" evidence="2">
    <location>
        <begin position="150"/>
        <end position="170"/>
    </location>
</feature>
<name>A0A8H4F247_MUCCL</name>
<evidence type="ECO:0000256" key="1">
    <source>
        <dbReference type="SAM" id="Coils"/>
    </source>
</evidence>